<reference evidence="1 2" key="1">
    <citation type="submission" date="2021-03" db="EMBL/GenBank/DDBJ databases">
        <title>Thiomicrorhabdus sp.nov.,novel sulfur-oxidizing bacteria isolated from coastal sediment.</title>
        <authorList>
            <person name="Liu X."/>
        </authorList>
    </citation>
    <scope>NUCLEOTIDE SEQUENCE [LARGE SCALE GENOMIC DNA]</scope>
    <source>
        <strain evidence="1 2">6S2-11</strain>
    </source>
</reference>
<accession>A0ABS3Q2L5</accession>
<protein>
    <submittedName>
        <fullName evidence="1">Uncharacterized protein</fullName>
    </submittedName>
</protein>
<proteinExistence type="predicted"/>
<evidence type="ECO:0000313" key="2">
    <source>
        <dbReference type="Proteomes" id="UP000664835"/>
    </source>
</evidence>
<comment type="caution">
    <text evidence="1">The sequence shown here is derived from an EMBL/GenBank/DDBJ whole genome shotgun (WGS) entry which is preliminary data.</text>
</comment>
<gene>
    <name evidence="1" type="ORF">J3998_01235</name>
</gene>
<dbReference type="Proteomes" id="UP000664835">
    <property type="component" value="Unassembled WGS sequence"/>
</dbReference>
<organism evidence="1 2">
    <name type="scientific">Thiomicrorhabdus marina</name>
    <dbReference type="NCBI Taxonomy" id="2818442"/>
    <lineage>
        <taxon>Bacteria</taxon>
        <taxon>Pseudomonadati</taxon>
        <taxon>Pseudomonadota</taxon>
        <taxon>Gammaproteobacteria</taxon>
        <taxon>Thiotrichales</taxon>
        <taxon>Piscirickettsiaceae</taxon>
        <taxon>Thiomicrorhabdus</taxon>
    </lineage>
</organism>
<dbReference type="EMBL" id="JAGETV010000002">
    <property type="protein sequence ID" value="MBO1926184.1"/>
    <property type="molecule type" value="Genomic_DNA"/>
</dbReference>
<name>A0ABS3Q2L5_9GAMM</name>
<dbReference type="RefSeq" id="WP_208146656.1">
    <property type="nucleotide sequence ID" value="NZ_JAGETV010000002.1"/>
</dbReference>
<evidence type="ECO:0000313" key="1">
    <source>
        <dbReference type="EMBL" id="MBO1926184.1"/>
    </source>
</evidence>
<keyword evidence="2" id="KW-1185">Reference proteome</keyword>
<sequence>MNQCRDGTMPGTSENFEVNNLAGVSNRCVEPIRLLINHYSLESLVGFVKEGLPPEMVQDYQSLRDEEWRFILQNVIFSKITALKVDAYYSVEQLYFLIDLLGYCVMFKGTGRLLPKDLPKEYAHAQKWLNHVYAVLRLKKKVTNS</sequence>